<evidence type="ECO:0000313" key="2">
    <source>
        <dbReference type="EMBL" id="KDP30458.1"/>
    </source>
</evidence>
<sequence>MYWRYEKAVKVKRVAEKPKRLKSPFTERFGSAEDKEGQKRMKFAKRNEVEIPTFNLKIDMVHESTVKKDKQSKSTTYASTIEPLTVEPLTWMPPPKKSDQQEN</sequence>
<feature type="region of interest" description="Disordered" evidence="1">
    <location>
        <begin position="65"/>
        <end position="103"/>
    </location>
</feature>
<dbReference type="AlphaFoldDB" id="A0A067K5Z1"/>
<proteinExistence type="predicted"/>
<keyword evidence="3" id="KW-1185">Reference proteome</keyword>
<evidence type="ECO:0000256" key="1">
    <source>
        <dbReference type="SAM" id="MobiDB-lite"/>
    </source>
</evidence>
<reference evidence="2 3" key="1">
    <citation type="journal article" date="2014" name="PLoS ONE">
        <title>Global Analysis of Gene Expression Profiles in Physic Nut (Jatropha curcas L.) Seedlings Exposed to Salt Stress.</title>
        <authorList>
            <person name="Zhang L."/>
            <person name="Zhang C."/>
            <person name="Wu P."/>
            <person name="Chen Y."/>
            <person name="Li M."/>
            <person name="Jiang H."/>
            <person name="Wu G."/>
        </authorList>
    </citation>
    <scope>NUCLEOTIDE SEQUENCE [LARGE SCALE GENOMIC DNA]</scope>
    <source>
        <strain evidence="3">cv. GZQX0401</strain>
        <tissue evidence="2">Young leaves</tissue>
    </source>
</reference>
<gene>
    <name evidence="2" type="ORF">JCGZ_17128</name>
</gene>
<evidence type="ECO:0000313" key="3">
    <source>
        <dbReference type="Proteomes" id="UP000027138"/>
    </source>
</evidence>
<accession>A0A067K5Z1</accession>
<name>A0A067K5Z1_JATCU</name>
<protein>
    <submittedName>
        <fullName evidence="2">Uncharacterized protein</fullName>
    </submittedName>
</protein>
<organism evidence="2 3">
    <name type="scientific">Jatropha curcas</name>
    <name type="common">Barbados nut</name>
    <dbReference type="NCBI Taxonomy" id="180498"/>
    <lineage>
        <taxon>Eukaryota</taxon>
        <taxon>Viridiplantae</taxon>
        <taxon>Streptophyta</taxon>
        <taxon>Embryophyta</taxon>
        <taxon>Tracheophyta</taxon>
        <taxon>Spermatophyta</taxon>
        <taxon>Magnoliopsida</taxon>
        <taxon>eudicotyledons</taxon>
        <taxon>Gunneridae</taxon>
        <taxon>Pentapetalae</taxon>
        <taxon>rosids</taxon>
        <taxon>fabids</taxon>
        <taxon>Malpighiales</taxon>
        <taxon>Euphorbiaceae</taxon>
        <taxon>Crotonoideae</taxon>
        <taxon>Jatropheae</taxon>
        <taxon>Jatropha</taxon>
    </lineage>
</organism>
<dbReference type="Proteomes" id="UP000027138">
    <property type="component" value="Unassembled WGS sequence"/>
</dbReference>
<dbReference type="EMBL" id="KK914680">
    <property type="protein sequence ID" value="KDP30458.1"/>
    <property type="molecule type" value="Genomic_DNA"/>
</dbReference>